<dbReference type="SUPFAM" id="SSF46689">
    <property type="entry name" value="Homeodomain-like"/>
    <property type="match status" value="1"/>
</dbReference>
<dbReference type="Pfam" id="PF05920">
    <property type="entry name" value="Homeobox_KN"/>
    <property type="match status" value="1"/>
</dbReference>
<sequence>MTRPLKLWLYRHRENPYPSKSEKLELVKTSQMSLTQVSNWFANARRRLKNTVQGEDISWSRRIQVYNDFAEGNAELFSIPSSEEEDEGEEDDSRLDAQRQHSRDGANRRRSTDAEDPVSPRLVLDLPAEDWSPLREGAEEAPAVKRKRQERDNAGEDVNFLEGSCSDPTADDSKRRGQQLHDRKGRDREREITTPSPATTLTSSLSDAGCSVTSPGSAPSSTPGPPLFSAPSRQLTPPVGTSSGGGGSGGGACHKYKHSMMQRYLHDASQQAAITNDLDLASSRFRHRHLSSSTGSHDFEYLSTSSVSSPSHEPQDPQPDAFDDFSEEFESIAIRRRLTDNTASTNDEMYWKEIGAALALTTLARSNVTK</sequence>
<dbReference type="InterPro" id="IPR001356">
    <property type="entry name" value="HD"/>
</dbReference>
<evidence type="ECO:0000256" key="5">
    <source>
        <dbReference type="ARBA" id="ARBA00023242"/>
    </source>
</evidence>
<dbReference type="GO" id="GO:0000981">
    <property type="term" value="F:DNA-binding transcription factor activity, RNA polymerase II-specific"/>
    <property type="evidence" value="ECO:0007669"/>
    <property type="project" value="InterPro"/>
</dbReference>
<proteinExistence type="inferred from homology"/>
<evidence type="ECO:0000256" key="4">
    <source>
        <dbReference type="ARBA" id="ARBA00023155"/>
    </source>
</evidence>
<keyword evidence="5 6" id="KW-0539">Nucleus</keyword>
<dbReference type="PANTHER" id="PTHR11211:SF3">
    <property type="entry name" value="HOMEOBOX PROTEIN MOHAWK"/>
    <property type="match status" value="1"/>
</dbReference>
<evidence type="ECO:0000256" key="3">
    <source>
        <dbReference type="ARBA" id="ARBA00023125"/>
    </source>
</evidence>
<feature type="compositionally biased region" description="Low complexity" evidence="7">
    <location>
        <begin position="193"/>
        <end position="221"/>
    </location>
</feature>
<comment type="similarity">
    <text evidence="2">Belongs to the TALE/IRO homeobox family.</text>
</comment>
<name>A0AAE1ALN8_9GAST</name>
<reference evidence="9" key="1">
    <citation type="journal article" date="2023" name="G3 (Bethesda)">
        <title>A reference genome for the long-term kleptoplast-retaining sea slug Elysia crispata morphotype clarki.</title>
        <authorList>
            <person name="Eastman K.E."/>
            <person name="Pendleton A.L."/>
            <person name="Shaikh M.A."/>
            <person name="Suttiyut T."/>
            <person name="Ogas R."/>
            <person name="Tomko P."/>
            <person name="Gavelis G."/>
            <person name="Widhalm J.R."/>
            <person name="Wisecaver J.H."/>
        </authorList>
    </citation>
    <scope>NUCLEOTIDE SEQUENCE</scope>
    <source>
        <strain evidence="9">ECLA1</strain>
    </source>
</reference>
<keyword evidence="3 6" id="KW-0238">DNA-binding</keyword>
<dbReference type="PROSITE" id="PS50071">
    <property type="entry name" value="HOMEOBOX_2"/>
    <property type="match status" value="1"/>
</dbReference>
<organism evidence="9 10">
    <name type="scientific">Elysia crispata</name>
    <name type="common">lettuce slug</name>
    <dbReference type="NCBI Taxonomy" id="231223"/>
    <lineage>
        <taxon>Eukaryota</taxon>
        <taxon>Metazoa</taxon>
        <taxon>Spiralia</taxon>
        <taxon>Lophotrochozoa</taxon>
        <taxon>Mollusca</taxon>
        <taxon>Gastropoda</taxon>
        <taxon>Heterobranchia</taxon>
        <taxon>Euthyneura</taxon>
        <taxon>Panpulmonata</taxon>
        <taxon>Sacoglossa</taxon>
        <taxon>Placobranchoidea</taxon>
        <taxon>Plakobranchidae</taxon>
        <taxon>Elysia</taxon>
    </lineage>
</organism>
<evidence type="ECO:0000256" key="2">
    <source>
        <dbReference type="ARBA" id="ARBA00008446"/>
    </source>
</evidence>
<feature type="compositionally biased region" description="Acidic residues" evidence="7">
    <location>
        <begin position="82"/>
        <end position="93"/>
    </location>
</feature>
<feature type="DNA-binding region" description="Homeobox" evidence="6">
    <location>
        <begin position="3"/>
        <end position="52"/>
    </location>
</feature>
<feature type="compositionally biased region" description="Gly residues" evidence="7">
    <location>
        <begin position="242"/>
        <end position="252"/>
    </location>
</feature>
<feature type="region of interest" description="Disordered" evidence="7">
    <location>
        <begin position="289"/>
        <end position="326"/>
    </location>
</feature>
<dbReference type="InterPro" id="IPR017970">
    <property type="entry name" value="Homeobox_CS"/>
</dbReference>
<dbReference type="GO" id="GO:0000978">
    <property type="term" value="F:RNA polymerase II cis-regulatory region sequence-specific DNA binding"/>
    <property type="evidence" value="ECO:0007669"/>
    <property type="project" value="TreeGrafter"/>
</dbReference>
<dbReference type="GO" id="GO:0007517">
    <property type="term" value="P:muscle organ development"/>
    <property type="evidence" value="ECO:0007669"/>
    <property type="project" value="TreeGrafter"/>
</dbReference>
<dbReference type="GO" id="GO:0005634">
    <property type="term" value="C:nucleus"/>
    <property type="evidence" value="ECO:0007669"/>
    <property type="project" value="UniProtKB-SubCell"/>
</dbReference>
<evidence type="ECO:0000256" key="7">
    <source>
        <dbReference type="SAM" id="MobiDB-lite"/>
    </source>
</evidence>
<protein>
    <recommendedName>
        <fullName evidence="8">Homeobox domain-containing protein</fullName>
    </recommendedName>
</protein>
<dbReference type="CDD" id="cd00086">
    <property type="entry name" value="homeodomain"/>
    <property type="match status" value="1"/>
</dbReference>
<dbReference type="PROSITE" id="PS00027">
    <property type="entry name" value="HOMEOBOX_1"/>
    <property type="match status" value="1"/>
</dbReference>
<evidence type="ECO:0000313" key="10">
    <source>
        <dbReference type="Proteomes" id="UP001283361"/>
    </source>
</evidence>
<evidence type="ECO:0000256" key="1">
    <source>
        <dbReference type="ARBA" id="ARBA00004123"/>
    </source>
</evidence>
<feature type="region of interest" description="Disordered" evidence="7">
    <location>
        <begin position="74"/>
        <end position="254"/>
    </location>
</feature>
<dbReference type="EMBL" id="JAWDGP010001574">
    <property type="protein sequence ID" value="KAK3790119.1"/>
    <property type="molecule type" value="Genomic_DNA"/>
</dbReference>
<dbReference type="GO" id="GO:0048468">
    <property type="term" value="P:cell development"/>
    <property type="evidence" value="ECO:0007669"/>
    <property type="project" value="TreeGrafter"/>
</dbReference>
<evidence type="ECO:0000313" key="9">
    <source>
        <dbReference type="EMBL" id="KAK3790119.1"/>
    </source>
</evidence>
<comment type="caution">
    <text evidence="9">The sequence shown here is derived from an EMBL/GenBank/DDBJ whole genome shotgun (WGS) entry which is preliminary data.</text>
</comment>
<comment type="subcellular location">
    <subcellularLocation>
        <location evidence="1 6">Nucleus</location>
    </subcellularLocation>
</comment>
<feature type="compositionally biased region" description="Basic and acidic residues" evidence="7">
    <location>
        <begin position="94"/>
        <end position="113"/>
    </location>
</feature>
<dbReference type="InterPro" id="IPR008422">
    <property type="entry name" value="KN_HD"/>
</dbReference>
<dbReference type="Proteomes" id="UP001283361">
    <property type="component" value="Unassembled WGS sequence"/>
</dbReference>
<feature type="domain" description="Homeobox" evidence="8">
    <location>
        <begin position="1"/>
        <end position="51"/>
    </location>
</feature>
<keyword evidence="10" id="KW-1185">Reference proteome</keyword>
<feature type="compositionally biased region" description="Basic and acidic residues" evidence="7">
    <location>
        <begin position="171"/>
        <end position="192"/>
    </location>
</feature>
<gene>
    <name evidence="9" type="ORF">RRG08_057085</name>
</gene>
<dbReference type="AlphaFoldDB" id="A0AAE1ALN8"/>
<dbReference type="PANTHER" id="PTHR11211">
    <property type="entry name" value="IROQUOIS-CLASS HOMEODOMAIN PROTEIN IRX"/>
    <property type="match status" value="1"/>
</dbReference>
<evidence type="ECO:0000256" key="6">
    <source>
        <dbReference type="PROSITE-ProRule" id="PRU00108"/>
    </source>
</evidence>
<dbReference type="Gene3D" id="1.10.10.60">
    <property type="entry name" value="Homeodomain-like"/>
    <property type="match status" value="1"/>
</dbReference>
<evidence type="ECO:0000259" key="8">
    <source>
        <dbReference type="PROSITE" id="PS50071"/>
    </source>
</evidence>
<dbReference type="InterPro" id="IPR009057">
    <property type="entry name" value="Homeodomain-like_sf"/>
</dbReference>
<dbReference type="SMART" id="SM00389">
    <property type="entry name" value="HOX"/>
    <property type="match status" value="1"/>
</dbReference>
<accession>A0AAE1ALN8</accession>
<keyword evidence="4 6" id="KW-0371">Homeobox</keyword>